<gene>
    <name evidence="1" type="ORF">HELGO_WM50455</name>
</gene>
<proteinExistence type="predicted"/>
<dbReference type="EMBL" id="CACVAU010000073">
    <property type="protein sequence ID" value="CAA6824365.1"/>
    <property type="molecule type" value="Genomic_DNA"/>
</dbReference>
<dbReference type="AlphaFoldDB" id="A0A6S6TY57"/>
<evidence type="ECO:0000313" key="1">
    <source>
        <dbReference type="EMBL" id="CAA6824365.1"/>
    </source>
</evidence>
<protein>
    <submittedName>
        <fullName evidence="1">Uncharacterized protein</fullName>
    </submittedName>
</protein>
<sequence length="136" mass="16522">MKQWLEYCDKNAIKYAKHNVNYWEKKLQTRLTIDQQEAIYEAIGKKWKDFYMKEKKESKYHKLLGQSLMMDKDCDTLLDIAYKNKHYIYQFKNIRVTTTEPPLKLFKRYGYHREEVKIAPIASVVKDKIFGLINRF</sequence>
<name>A0A6S6TY57_9BACT</name>
<accession>A0A6S6TY57</accession>
<organism evidence="1">
    <name type="scientific">uncultured Sulfurovum sp</name>
    <dbReference type="NCBI Taxonomy" id="269237"/>
    <lineage>
        <taxon>Bacteria</taxon>
        <taxon>Pseudomonadati</taxon>
        <taxon>Campylobacterota</taxon>
        <taxon>Epsilonproteobacteria</taxon>
        <taxon>Campylobacterales</taxon>
        <taxon>Sulfurovaceae</taxon>
        <taxon>Sulfurovum</taxon>
        <taxon>environmental samples</taxon>
    </lineage>
</organism>
<reference evidence="1" key="1">
    <citation type="submission" date="2020-01" db="EMBL/GenBank/DDBJ databases">
        <authorList>
            <person name="Meier V. D."/>
            <person name="Meier V D."/>
        </authorList>
    </citation>
    <scope>NUCLEOTIDE SEQUENCE</scope>
    <source>
        <strain evidence="1">HLG_WM_MAG_05</strain>
    </source>
</reference>